<evidence type="ECO:0000259" key="3">
    <source>
        <dbReference type="Pfam" id="PF01370"/>
    </source>
</evidence>
<dbReference type="GO" id="GO:0016616">
    <property type="term" value="F:oxidoreductase activity, acting on the CH-OH group of donors, NAD or NADP as acceptor"/>
    <property type="evidence" value="ECO:0007669"/>
    <property type="project" value="TreeGrafter"/>
</dbReference>
<sequence length="367" mass="40608">MTANQVLVTGGTGFVASQVIKCFLEGDFFVTASVRNKKNKKKIEPLLSLCTKAAKPAERLQLVEADLLNYDGWEKAVQNCSLVIHVASPFPGSAPKDENEIIKPAVEGTLNVLKAAATNDNIHKVVLTSSVSSISGGFQGGGPFTEDQWTNTGDSTIMAYVKSKTLAERAAWKFVEEQKEKVGRCFDLVTINPSFILGPTLCGTEFTSMEPIKRIIERQMPLLPKLNFSVVDVRDVAKAHFIAATDDGLKNERFILHNENIWMQQLAIILEKEFKWQGYNVPTTVAPSGIVKLVGFFDKTIKNIIPMLEVETYYDNSKMINKLKLQPTPVDQTIIDMAYSMIESGFVKKTSKYRGIPPGSDINCAHL</sequence>
<name>A0A7I8VDL9_9ANNE</name>
<dbReference type="CDD" id="cd05227">
    <property type="entry name" value="AR_SDR_e"/>
    <property type="match status" value="1"/>
</dbReference>
<dbReference type="InterPro" id="IPR001509">
    <property type="entry name" value="Epimerase_deHydtase"/>
</dbReference>
<dbReference type="PANTHER" id="PTHR10366">
    <property type="entry name" value="NAD DEPENDENT EPIMERASE/DEHYDRATASE"/>
    <property type="match status" value="1"/>
</dbReference>
<organism evidence="4 5">
    <name type="scientific">Dimorphilus gyrociliatus</name>
    <dbReference type="NCBI Taxonomy" id="2664684"/>
    <lineage>
        <taxon>Eukaryota</taxon>
        <taxon>Metazoa</taxon>
        <taxon>Spiralia</taxon>
        <taxon>Lophotrochozoa</taxon>
        <taxon>Annelida</taxon>
        <taxon>Polychaeta</taxon>
        <taxon>Polychaeta incertae sedis</taxon>
        <taxon>Dinophilidae</taxon>
        <taxon>Dimorphilus</taxon>
    </lineage>
</organism>
<dbReference type="OrthoDB" id="2735536at2759"/>
<protein>
    <submittedName>
        <fullName evidence="4">DgyrCDS2940</fullName>
    </submittedName>
</protein>
<dbReference type="Pfam" id="PF01370">
    <property type="entry name" value="Epimerase"/>
    <property type="match status" value="1"/>
</dbReference>
<accession>A0A7I8VDL9</accession>
<keyword evidence="1" id="KW-0560">Oxidoreductase</keyword>
<evidence type="ECO:0000256" key="2">
    <source>
        <dbReference type="ARBA" id="ARBA00023445"/>
    </source>
</evidence>
<evidence type="ECO:0000313" key="5">
    <source>
        <dbReference type="Proteomes" id="UP000549394"/>
    </source>
</evidence>
<reference evidence="4 5" key="1">
    <citation type="submission" date="2020-08" db="EMBL/GenBank/DDBJ databases">
        <authorList>
            <person name="Hejnol A."/>
        </authorList>
    </citation>
    <scope>NUCLEOTIDE SEQUENCE [LARGE SCALE GENOMIC DNA]</scope>
</reference>
<comment type="caution">
    <text evidence="4">The sequence shown here is derived from an EMBL/GenBank/DDBJ whole genome shotgun (WGS) entry which is preliminary data.</text>
</comment>
<comment type="similarity">
    <text evidence="2">Belongs to the NAD(P)-dependent epimerase/dehydratase family. Dihydroflavonol-4-reductase subfamily.</text>
</comment>
<dbReference type="AlphaFoldDB" id="A0A7I8VDL9"/>
<dbReference type="FunFam" id="3.40.50.720:FF:000336">
    <property type="entry name" value="Aldehyde reductase"/>
    <property type="match status" value="1"/>
</dbReference>
<dbReference type="PANTHER" id="PTHR10366:SF564">
    <property type="entry name" value="STEROL-4-ALPHA-CARBOXYLATE 3-DEHYDROGENASE, DECARBOXYLATING"/>
    <property type="match status" value="1"/>
</dbReference>
<dbReference type="Gene3D" id="3.40.50.720">
    <property type="entry name" value="NAD(P)-binding Rossmann-like Domain"/>
    <property type="match status" value="1"/>
</dbReference>
<evidence type="ECO:0000313" key="4">
    <source>
        <dbReference type="EMBL" id="CAD5113771.1"/>
    </source>
</evidence>
<proteinExistence type="inferred from homology"/>
<feature type="domain" description="NAD-dependent epimerase/dehydratase" evidence="3">
    <location>
        <begin position="6"/>
        <end position="252"/>
    </location>
</feature>
<dbReference type="InterPro" id="IPR036291">
    <property type="entry name" value="NAD(P)-bd_dom_sf"/>
</dbReference>
<dbReference type="SUPFAM" id="SSF51735">
    <property type="entry name" value="NAD(P)-binding Rossmann-fold domains"/>
    <property type="match status" value="1"/>
</dbReference>
<keyword evidence="5" id="KW-1185">Reference proteome</keyword>
<evidence type="ECO:0000256" key="1">
    <source>
        <dbReference type="ARBA" id="ARBA00023002"/>
    </source>
</evidence>
<dbReference type="InterPro" id="IPR050425">
    <property type="entry name" value="NAD(P)_dehydrat-like"/>
</dbReference>
<dbReference type="Proteomes" id="UP000549394">
    <property type="component" value="Unassembled WGS sequence"/>
</dbReference>
<gene>
    <name evidence="4" type="ORF">DGYR_LOCUS2706</name>
</gene>
<dbReference type="EMBL" id="CAJFCJ010000004">
    <property type="protein sequence ID" value="CAD5113771.1"/>
    <property type="molecule type" value="Genomic_DNA"/>
</dbReference>